<keyword evidence="7" id="KW-1185">Reference proteome</keyword>
<comment type="similarity">
    <text evidence="1">Belongs to the ABC transporter superfamily.</text>
</comment>
<dbReference type="GO" id="GO:0016887">
    <property type="term" value="F:ATP hydrolysis activity"/>
    <property type="evidence" value="ECO:0007669"/>
    <property type="project" value="InterPro"/>
</dbReference>
<keyword evidence="3" id="KW-0547">Nucleotide-binding</keyword>
<evidence type="ECO:0000313" key="6">
    <source>
        <dbReference type="EMBL" id="PWJ58800.1"/>
    </source>
</evidence>
<keyword evidence="2" id="KW-0813">Transport</keyword>
<dbReference type="EMBL" id="QGDT01000003">
    <property type="protein sequence ID" value="PWJ58800.1"/>
    <property type="molecule type" value="Genomic_DNA"/>
</dbReference>
<evidence type="ECO:0000256" key="2">
    <source>
        <dbReference type="ARBA" id="ARBA00022448"/>
    </source>
</evidence>
<dbReference type="Gene3D" id="3.40.50.300">
    <property type="entry name" value="P-loop containing nucleotide triphosphate hydrolases"/>
    <property type="match status" value="1"/>
</dbReference>
<dbReference type="PANTHER" id="PTHR43117">
    <property type="entry name" value="OSMOPROTECTANT IMPORT ATP-BINDING PROTEIN OSMV"/>
    <property type="match status" value="1"/>
</dbReference>
<evidence type="ECO:0000256" key="1">
    <source>
        <dbReference type="ARBA" id="ARBA00005417"/>
    </source>
</evidence>
<proteinExistence type="inferred from homology"/>
<dbReference type="PROSITE" id="PS00211">
    <property type="entry name" value="ABC_TRANSPORTER_1"/>
    <property type="match status" value="1"/>
</dbReference>
<dbReference type="InterPro" id="IPR027417">
    <property type="entry name" value="P-loop_NTPase"/>
</dbReference>
<dbReference type="InterPro" id="IPR003439">
    <property type="entry name" value="ABC_transporter-like_ATP-bd"/>
</dbReference>
<evidence type="ECO:0000256" key="3">
    <source>
        <dbReference type="ARBA" id="ARBA00022741"/>
    </source>
</evidence>
<name>A0A316APQ5_9BACT</name>
<gene>
    <name evidence="6" type="ORF">CLV98_103167</name>
</gene>
<dbReference type="FunFam" id="3.40.50.300:FF:000425">
    <property type="entry name" value="Probable ABC transporter, ATP-binding subunit"/>
    <property type="match status" value="1"/>
</dbReference>
<evidence type="ECO:0000313" key="7">
    <source>
        <dbReference type="Proteomes" id="UP000245880"/>
    </source>
</evidence>
<dbReference type="PROSITE" id="PS50893">
    <property type="entry name" value="ABC_TRANSPORTER_2"/>
    <property type="match status" value="1"/>
</dbReference>
<dbReference type="SMART" id="SM00382">
    <property type="entry name" value="AAA"/>
    <property type="match status" value="1"/>
</dbReference>
<dbReference type="SUPFAM" id="SSF52540">
    <property type="entry name" value="P-loop containing nucleoside triphosphate hydrolases"/>
    <property type="match status" value="1"/>
</dbReference>
<dbReference type="Pfam" id="PF00005">
    <property type="entry name" value="ABC_tran"/>
    <property type="match status" value="1"/>
</dbReference>
<reference evidence="6 7" key="1">
    <citation type="submission" date="2018-03" db="EMBL/GenBank/DDBJ databases">
        <title>Genomic Encyclopedia of Archaeal and Bacterial Type Strains, Phase II (KMG-II): from individual species to whole genera.</title>
        <authorList>
            <person name="Goeker M."/>
        </authorList>
    </citation>
    <scope>NUCLEOTIDE SEQUENCE [LARGE SCALE GENOMIC DNA]</scope>
    <source>
        <strain evidence="6 7">DSM 100346</strain>
    </source>
</reference>
<organism evidence="6 7">
    <name type="scientific">Dyadobacter jejuensis</name>
    <dbReference type="NCBI Taxonomy" id="1082580"/>
    <lineage>
        <taxon>Bacteria</taxon>
        <taxon>Pseudomonadati</taxon>
        <taxon>Bacteroidota</taxon>
        <taxon>Cytophagia</taxon>
        <taxon>Cytophagales</taxon>
        <taxon>Spirosomataceae</taxon>
        <taxon>Dyadobacter</taxon>
    </lineage>
</organism>
<dbReference type="AlphaFoldDB" id="A0A316APQ5"/>
<dbReference type="PANTHER" id="PTHR43117:SF4">
    <property type="entry name" value="OSMOPROTECTANT IMPORT ATP-BINDING PROTEIN OSMV"/>
    <property type="match status" value="1"/>
</dbReference>
<protein>
    <submittedName>
        <fullName evidence="6">Osmoprotectant transport system ATP-binding protein</fullName>
    </submittedName>
</protein>
<evidence type="ECO:0000259" key="5">
    <source>
        <dbReference type="PROSITE" id="PS50893"/>
    </source>
</evidence>
<dbReference type="GO" id="GO:0015697">
    <property type="term" value="P:quaternary ammonium group transport"/>
    <property type="evidence" value="ECO:0007669"/>
    <property type="project" value="UniProtKB-ARBA"/>
</dbReference>
<feature type="domain" description="ABC transporter" evidence="5">
    <location>
        <begin position="2"/>
        <end position="236"/>
    </location>
</feature>
<keyword evidence="4 6" id="KW-0067">ATP-binding</keyword>
<dbReference type="InterPro" id="IPR003593">
    <property type="entry name" value="AAA+_ATPase"/>
</dbReference>
<evidence type="ECO:0000256" key="4">
    <source>
        <dbReference type="ARBA" id="ARBA00022840"/>
    </source>
</evidence>
<dbReference type="InterPro" id="IPR017871">
    <property type="entry name" value="ABC_transporter-like_CS"/>
</dbReference>
<dbReference type="GO" id="GO:0005524">
    <property type="term" value="F:ATP binding"/>
    <property type="evidence" value="ECO:0007669"/>
    <property type="project" value="UniProtKB-KW"/>
</dbReference>
<accession>A0A316APQ5</accession>
<dbReference type="Proteomes" id="UP000245880">
    <property type="component" value="Unassembled WGS sequence"/>
</dbReference>
<sequence length="319" mass="35720">MIEVRGVSKFYGNTPVIHNISFDVPRGGITVLVGTSGSGKTTTLKMLNRLIEPTEGEISMDQQALKDLDPVVLRRRIGYVSQNNGLFPHYTVTQNIAVVPRLLKWQAETTQQKTEELMAQLLIPMDEYGHKYPRELSGGQQQRVSIARALVTAPPLILMDEPFGALDPITRQQIRRELKSLLNHRGKTVVLVTHDLLEAIEMGDHIVVMDQGKIIQQGTAQALLFDPVSPFVRSFFDPQRFQLELSSVTLREVETLLPSCPSPPMELTITPDRSLWDTIGLMEENKLTTLVFLDSTASCRSADLKSLVDCLSQIKRKYG</sequence>
<comment type="caution">
    <text evidence="6">The sequence shown here is derived from an EMBL/GenBank/DDBJ whole genome shotgun (WGS) entry which is preliminary data.</text>
</comment>